<dbReference type="Proteomes" id="UP001172101">
    <property type="component" value="Unassembled WGS sequence"/>
</dbReference>
<gene>
    <name evidence="2" type="ORF">B0T26DRAFT_732063</name>
</gene>
<sequence length="82" mass="8742">MALGGSVVCVLLSICVQLVSSTAASQSHPRCSSTEGIHLAAKSKQHSSRSCCAEVLRLVRYKGRIQQGDLALEQLARSPCRC</sequence>
<accession>A0AA39ZU91</accession>
<reference evidence="2" key="1">
    <citation type="submission" date="2023-06" db="EMBL/GenBank/DDBJ databases">
        <title>Genome-scale phylogeny and comparative genomics of the fungal order Sordariales.</title>
        <authorList>
            <consortium name="Lawrence Berkeley National Laboratory"/>
            <person name="Hensen N."/>
            <person name="Bonometti L."/>
            <person name="Westerberg I."/>
            <person name="Brannstrom I.O."/>
            <person name="Guillou S."/>
            <person name="Cros-Aarteil S."/>
            <person name="Calhoun S."/>
            <person name="Haridas S."/>
            <person name="Kuo A."/>
            <person name="Mondo S."/>
            <person name="Pangilinan J."/>
            <person name="Riley R."/>
            <person name="LaButti K."/>
            <person name="Andreopoulos B."/>
            <person name="Lipzen A."/>
            <person name="Chen C."/>
            <person name="Yanf M."/>
            <person name="Daum C."/>
            <person name="Ng V."/>
            <person name="Clum A."/>
            <person name="Steindorff A."/>
            <person name="Ohm R."/>
            <person name="Martin F."/>
            <person name="Silar P."/>
            <person name="Natvig D."/>
            <person name="Lalanne C."/>
            <person name="Gautier V."/>
            <person name="Ament-velasquez S.L."/>
            <person name="Kruys A."/>
            <person name="Hutchinson M.I."/>
            <person name="Powell A.J."/>
            <person name="Barry K."/>
            <person name="Miller A.N."/>
            <person name="Grigoriev I.V."/>
            <person name="Debuchy R."/>
            <person name="Gladieux P."/>
            <person name="Thoren M.H."/>
            <person name="Johannesson H."/>
        </authorList>
    </citation>
    <scope>NUCLEOTIDE SEQUENCE</scope>
    <source>
        <strain evidence="2">SMH2392-1A</strain>
    </source>
</reference>
<dbReference type="GeneID" id="85326355"/>
<dbReference type="RefSeq" id="XP_060290474.1">
    <property type="nucleotide sequence ID" value="XM_060443085.1"/>
</dbReference>
<evidence type="ECO:0000313" key="3">
    <source>
        <dbReference type="Proteomes" id="UP001172101"/>
    </source>
</evidence>
<name>A0AA39ZU91_9PEZI</name>
<evidence type="ECO:0000256" key="1">
    <source>
        <dbReference type="SAM" id="SignalP"/>
    </source>
</evidence>
<comment type="caution">
    <text evidence="2">The sequence shown here is derived from an EMBL/GenBank/DDBJ whole genome shotgun (WGS) entry which is preliminary data.</text>
</comment>
<dbReference type="AlphaFoldDB" id="A0AA39ZU91"/>
<protein>
    <recommendedName>
        <fullName evidence="4">Bifunctional inhibitor/plant lipid transfer protein/seed storage helical domain-containing protein</fullName>
    </recommendedName>
</protein>
<keyword evidence="1" id="KW-0732">Signal</keyword>
<proteinExistence type="predicted"/>
<evidence type="ECO:0008006" key="4">
    <source>
        <dbReference type="Google" id="ProtNLM"/>
    </source>
</evidence>
<organism evidence="2 3">
    <name type="scientific">Lasiosphaeria miniovina</name>
    <dbReference type="NCBI Taxonomy" id="1954250"/>
    <lineage>
        <taxon>Eukaryota</taxon>
        <taxon>Fungi</taxon>
        <taxon>Dikarya</taxon>
        <taxon>Ascomycota</taxon>
        <taxon>Pezizomycotina</taxon>
        <taxon>Sordariomycetes</taxon>
        <taxon>Sordariomycetidae</taxon>
        <taxon>Sordariales</taxon>
        <taxon>Lasiosphaeriaceae</taxon>
        <taxon>Lasiosphaeria</taxon>
    </lineage>
</organism>
<feature type="chain" id="PRO_5041335396" description="Bifunctional inhibitor/plant lipid transfer protein/seed storage helical domain-containing protein" evidence="1">
    <location>
        <begin position="25"/>
        <end position="82"/>
    </location>
</feature>
<keyword evidence="3" id="KW-1185">Reference proteome</keyword>
<dbReference type="EMBL" id="JAUIRO010000008">
    <property type="protein sequence ID" value="KAK0703615.1"/>
    <property type="molecule type" value="Genomic_DNA"/>
</dbReference>
<evidence type="ECO:0000313" key="2">
    <source>
        <dbReference type="EMBL" id="KAK0703615.1"/>
    </source>
</evidence>
<feature type="signal peptide" evidence="1">
    <location>
        <begin position="1"/>
        <end position="24"/>
    </location>
</feature>